<dbReference type="EMBL" id="FCON02000030">
    <property type="protein sequence ID" value="SAL61435.1"/>
    <property type="molecule type" value="Genomic_DNA"/>
</dbReference>
<organism evidence="1 2">
    <name type="scientific">Caballeronia choica</name>
    <dbReference type="NCBI Taxonomy" id="326476"/>
    <lineage>
        <taxon>Bacteria</taxon>
        <taxon>Pseudomonadati</taxon>
        <taxon>Pseudomonadota</taxon>
        <taxon>Betaproteobacteria</taxon>
        <taxon>Burkholderiales</taxon>
        <taxon>Burkholderiaceae</taxon>
        <taxon>Caballeronia</taxon>
    </lineage>
</organism>
<evidence type="ECO:0000313" key="2">
    <source>
        <dbReference type="Proteomes" id="UP000054770"/>
    </source>
</evidence>
<evidence type="ECO:0000313" key="1">
    <source>
        <dbReference type="EMBL" id="SAL61435.1"/>
    </source>
</evidence>
<protein>
    <submittedName>
        <fullName evidence="1">Uncharacterized protein</fullName>
    </submittedName>
</protein>
<dbReference type="RefSeq" id="WP_087645303.1">
    <property type="nucleotide sequence ID" value="NZ_FCON02000030.1"/>
</dbReference>
<name>A0A158IY70_9BURK</name>
<sequence>MPVTSHSIKSKPYLVGSFQVPDAVNAAVPAAAVPAPAVPAVVTRYRNVHTIYPTNIARNTLAIAAATTTDARNRLSGTAAVGAGDTIYLKYFDDEITSVRLPCPAPAGVNLFVTDTLTGCKFFVDTIAGSTDLMVYHANTHAHSAGAGADCDVQTVGATGVLDQLHMNAVADYAVHGIVLNNVASCDKPTYYGSGGVAERNKRNQGRVQGPVFQAGQAVFAGGCTIVGIPHGGTWRFYYQLYGTVDYTRPDIPIIDALINFKWNYTHKKIWQGLDHGAAVDSMKVHGWARIY</sequence>
<comment type="caution">
    <text evidence="1">The sequence shown here is derived from an EMBL/GenBank/DDBJ whole genome shotgun (WGS) entry which is preliminary data.</text>
</comment>
<dbReference type="AlphaFoldDB" id="A0A158IY70"/>
<keyword evidence="2" id="KW-1185">Reference proteome</keyword>
<dbReference type="Proteomes" id="UP000054770">
    <property type="component" value="Unassembled WGS sequence"/>
</dbReference>
<reference evidence="1" key="1">
    <citation type="submission" date="2016-01" db="EMBL/GenBank/DDBJ databases">
        <authorList>
            <person name="Peeters C."/>
        </authorList>
    </citation>
    <scope>NUCLEOTIDE SEQUENCE [LARGE SCALE GENOMIC DNA]</scope>
    <source>
        <strain evidence="1">LMG 22940</strain>
    </source>
</reference>
<proteinExistence type="predicted"/>
<accession>A0A158IY70</accession>
<gene>
    <name evidence="1" type="ORF">AWB68_03191</name>
</gene>
<dbReference type="OrthoDB" id="5726381at2"/>